<dbReference type="Proteomes" id="UP000054851">
    <property type="component" value="Unassembled WGS sequence"/>
</dbReference>
<dbReference type="EMBL" id="FCOA02000015">
    <property type="protein sequence ID" value="SAK73892.1"/>
    <property type="molecule type" value="Genomic_DNA"/>
</dbReference>
<dbReference type="STRING" id="1777140.AWB79_04290"/>
<gene>
    <name evidence="7" type="ORF">AWB79_04290</name>
</gene>
<dbReference type="InterPro" id="IPR017847">
    <property type="entry name" value="T6SS_RhsGE_Vgr_subset"/>
</dbReference>
<evidence type="ECO:0000313" key="8">
    <source>
        <dbReference type="Proteomes" id="UP000054851"/>
    </source>
</evidence>
<reference evidence="7" key="1">
    <citation type="submission" date="2016-01" db="EMBL/GenBank/DDBJ databases">
        <authorList>
            <person name="Peeters C."/>
        </authorList>
    </citation>
    <scope>NUCLEOTIDE SEQUENCE</scope>
    <source>
        <strain evidence="7">LMG 29322</strain>
    </source>
</reference>
<feature type="region of interest" description="Disordered" evidence="4">
    <location>
        <begin position="667"/>
        <end position="724"/>
    </location>
</feature>
<dbReference type="InterPro" id="IPR050708">
    <property type="entry name" value="T6SS_VgrG/RHS"/>
</dbReference>
<dbReference type="Pfam" id="PF22178">
    <property type="entry name" value="Gp5_trimer_C"/>
    <property type="match status" value="2"/>
</dbReference>
<evidence type="ECO:0000259" key="6">
    <source>
        <dbReference type="Pfam" id="PF22178"/>
    </source>
</evidence>
<dbReference type="OrthoDB" id="1907165at2"/>
<dbReference type="RefSeq" id="WP_061169440.1">
    <property type="nucleotide sequence ID" value="NZ_FCOA02000015.1"/>
</dbReference>
<dbReference type="Gene3D" id="2.40.50.230">
    <property type="entry name" value="Gp5 N-terminal domain"/>
    <property type="match status" value="1"/>
</dbReference>
<evidence type="ECO:0000256" key="2">
    <source>
        <dbReference type="ARBA" id="ARBA00005558"/>
    </source>
</evidence>
<dbReference type="PANTHER" id="PTHR32305">
    <property type="match status" value="1"/>
</dbReference>
<dbReference type="Pfam" id="PF04717">
    <property type="entry name" value="Phage_base_V"/>
    <property type="match status" value="1"/>
</dbReference>
<organism evidence="7 8">
    <name type="scientific">Caballeronia hypogeia</name>
    <dbReference type="NCBI Taxonomy" id="1777140"/>
    <lineage>
        <taxon>Bacteria</taxon>
        <taxon>Pseudomonadati</taxon>
        <taxon>Pseudomonadota</taxon>
        <taxon>Betaproteobacteria</taxon>
        <taxon>Burkholderiales</taxon>
        <taxon>Burkholderiaceae</taxon>
        <taxon>Caballeronia</taxon>
    </lineage>
</organism>
<dbReference type="InterPro" id="IPR006531">
    <property type="entry name" value="Gp5/Vgr_OB"/>
</dbReference>
<dbReference type="InterPro" id="IPR037026">
    <property type="entry name" value="Vgr_OB-fold_dom_sf"/>
</dbReference>
<evidence type="ECO:0000313" key="7">
    <source>
        <dbReference type="EMBL" id="SAK73892.1"/>
    </source>
</evidence>
<feature type="compositionally biased region" description="Polar residues" evidence="4">
    <location>
        <begin position="709"/>
        <end position="723"/>
    </location>
</feature>
<protein>
    <submittedName>
        <fullName evidence="7">Rhs element Vgr protein</fullName>
    </submittedName>
</protein>
<dbReference type="AlphaFoldDB" id="A0A158BUV7"/>
<comment type="subcellular location">
    <subcellularLocation>
        <location evidence="1">Secreted</location>
    </subcellularLocation>
</comment>
<dbReference type="FunFam" id="2.40.50.230:FF:000001">
    <property type="entry name" value="Type VI secretion protein VgrG"/>
    <property type="match status" value="1"/>
</dbReference>
<dbReference type="Gene3D" id="3.55.50.10">
    <property type="entry name" value="Baseplate protein-like domains"/>
    <property type="match status" value="1"/>
</dbReference>
<feature type="compositionally biased region" description="Polar residues" evidence="4">
    <location>
        <begin position="677"/>
        <end position="698"/>
    </location>
</feature>
<keyword evidence="8" id="KW-1185">Reference proteome</keyword>
<keyword evidence="3" id="KW-0964">Secreted</keyword>
<accession>A0A158BUV7</accession>
<feature type="domain" description="Gp5/Type VI secretion system Vgr C-terminal trimerisation" evidence="6">
    <location>
        <begin position="666"/>
        <end position="732"/>
    </location>
</feature>
<evidence type="ECO:0000259" key="5">
    <source>
        <dbReference type="Pfam" id="PF04717"/>
    </source>
</evidence>
<dbReference type="NCBIfam" id="TIGR01646">
    <property type="entry name" value="vgr_GE"/>
    <property type="match status" value="1"/>
</dbReference>
<dbReference type="Gene3D" id="4.10.220.110">
    <property type="match status" value="1"/>
</dbReference>
<feature type="domain" description="Gp5/Type VI secretion system Vgr protein OB-fold" evidence="5">
    <location>
        <begin position="404"/>
        <end position="473"/>
    </location>
</feature>
<feature type="domain" description="Gp5/Type VI secretion system Vgr C-terminal trimerisation" evidence="6">
    <location>
        <begin position="490"/>
        <end position="603"/>
    </location>
</feature>
<dbReference type="NCBIfam" id="TIGR03361">
    <property type="entry name" value="VI_Rhs_Vgr"/>
    <property type="match status" value="1"/>
</dbReference>
<dbReference type="Gene3D" id="2.30.110.50">
    <property type="match status" value="1"/>
</dbReference>
<dbReference type="PANTHER" id="PTHR32305:SF15">
    <property type="entry name" value="PROTEIN RHSA-RELATED"/>
    <property type="match status" value="1"/>
</dbReference>
<name>A0A158BUV7_9BURK</name>
<evidence type="ECO:0000256" key="4">
    <source>
        <dbReference type="SAM" id="MobiDB-lite"/>
    </source>
</evidence>
<proteinExistence type="inferred from homology"/>
<dbReference type="Pfam" id="PF05954">
    <property type="entry name" value="Phage_GPD"/>
    <property type="match status" value="1"/>
</dbReference>
<dbReference type="SUPFAM" id="SSF69279">
    <property type="entry name" value="Phage tail proteins"/>
    <property type="match status" value="2"/>
</dbReference>
<dbReference type="InterPro" id="IPR006533">
    <property type="entry name" value="T6SS_Vgr_RhsGE"/>
</dbReference>
<evidence type="ECO:0000256" key="1">
    <source>
        <dbReference type="ARBA" id="ARBA00004613"/>
    </source>
</evidence>
<evidence type="ECO:0000256" key="3">
    <source>
        <dbReference type="ARBA" id="ARBA00022525"/>
    </source>
</evidence>
<sequence length="793" mass="87002">MSTTDAATAQPLASVDTPLADDLRFLSLKASAELGRMPRCELTLVSKRADIDFSKILGKHVKVSLRVDGAKPRVFGGYVVSFRQTGMRGRLYAYEAAVRPWLWLLTRRSNCRIFQNKTVEEIVKAIFADPVYKQLELGEIKWKANSRAHKPREYCVQYRESDFNFVSRLLEDEGIYYWFQDKDGKESLILTDTLATHESVAGCESLPYGAVLGAAPGMEYVSEWRVNHMIETRNWVLTDYDFKHPSRPLQKQAVKQMPGFDAFSGLEHFDYPGGYVEADHGESRAKSRADEGLIEASVPDDPPINWHQADARSNCKSVRAGTLLKLTRHPRADQNAQYLVTRTHYEIDLADYEAFDGAQSNRCECWFSAIDAKQHFTPARVTRRPFVQGPQTAVVVGPGGDEIHTDQYGRVKVQFFWDRQGKRDENSSCWIRVSQPWAGKGYGAVAIPRMGQEVIVDFLEGDPDRPIITGRVYNAEQMPPYELPGNMTQSGIKSRSSKGGSAANCNELRFEDKKGAEQVLLHAERNQDIEVEKDETHRVGNDRKKNIDHDETTVVKHDRTESVGNNEKIDVTMNRTETVGVNESITIGSNRTKTVKASETATVMLQRTHSVGINETITVGAAQEVTIGAFQAVTVGAYQAVTVGAYHTETIGASQTVSVGSSQSVTVGSDQTVDVGGNQSTSVSGDQSLSVSGGQTVSVAKDASESIDGAQSSTVGKGRSTSVGEDDALKVGKNLVIEAAESVVIKTGDASITMKKDGTIQIKGKDISVIGSGKINVKADGNITMKGSKILQN</sequence>
<dbReference type="InterPro" id="IPR054030">
    <property type="entry name" value="Gp5_Vgr_C"/>
</dbReference>
<dbReference type="SUPFAM" id="SSF69349">
    <property type="entry name" value="Phage fibre proteins"/>
    <property type="match status" value="2"/>
</dbReference>
<dbReference type="SUPFAM" id="SSF69255">
    <property type="entry name" value="gp5 N-terminal domain-like"/>
    <property type="match status" value="1"/>
</dbReference>
<comment type="similarity">
    <text evidence="2">Belongs to the VgrG protein family.</text>
</comment>
<comment type="caution">
    <text evidence="7">The sequence shown here is derived from an EMBL/GenBank/DDBJ whole genome shotgun (WGS) entry which is preliminary data.</text>
</comment>
<dbReference type="GO" id="GO:0005576">
    <property type="term" value="C:extracellular region"/>
    <property type="evidence" value="ECO:0007669"/>
    <property type="project" value="UniProtKB-SubCell"/>
</dbReference>